<dbReference type="SMART" id="SM00530">
    <property type="entry name" value="HTH_XRE"/>
    <property type="match status" value="1"/>
</dbReference>
<dbReference type="CDD" id="cd00093">
    <property type="entry name" value="HTH_XRE"/>
    <property type="match status" value="1"/>
</dbReference>
<dbReference type="InterPro" id="IPR001387">
    <property type="entry name" value="Cro/C1-type_HTH"/>
</dbReference>
<organism evidence="3 4">
    <name type="scientific">Inquilinus ginsengisoli</name>
    <dbReference type="NCBI Taxonomy" id="363840"/>
    <lineage>
        <taxon>Bacteria</taxon>
        <taxon>Pseudomonadati</taxon>
        <taxon>Pseudomonadota</taxon>
        <taxon>Alphaproteobacteria</taxon>
        <taxon>Rhodospirillales</taxon>
        <taxon>Rhodospirillaceae</taxon>
        <taxon>Inquilinus</taxon>
    </lineage>
</organism>
<sequence>MAEQAADTRPAAPHLGRAIRARRRALDLTLKDLGERSGLSVGFLSQLERDLATPSLSALSGIAAALGVALDSFLAAPRPASGLTRRGERPLFSTGAAGIDQIRYERLSTAFPGQSLNAVLVHVPPGYESEAVRHEGEEIAYVLEGSLIVGIAGETIRLDAGDSLHYAAGQAHRWTNAQDGWTRVLWTGTAPIFDRMREDR</sequence>
<dbReference type="InterPro" id="IPR011051">
    <property type="entry name" value="RmlC_Cupin_sf"/>
</dbReference>
<keyword evidence="1" id="KW-0238">DNA-binding</keyword>
<reference evidence="3 4" key="1">
    <citation type="submission" date="2023-07" db="EMBL/GenBank/DDBJ databases">
        <title>Sorghum-associated microbial communities from plants grown in Nebraska, USA.</title>
        <authorList>
            <person name="Schachtman D."/>
        </authorList>
    </citation>
    <scope>NUCLEOTIDE SEQUENCE [LARGE SCALE GENOMIC DNA]</scope>
    <source>
        <strain evidence="3 4">584</strain>
    </source>
</reference>
<comment type="caution">
    <text evidence="3">The sequence shown here is derived from an EMBL/GenBank/DDBJ whole genome shotgun (WGS) entry which is preliminary data.</text>
</comment>
<dbReference type="Pfam" id="PF07883">
    <property type="entry name" value="Cupin_2"/>
    <property type="match status" value="1"/>
</dbReference>
<keyword evidence="4" id="KW-1185">Reference proteome</keyword>
<dbReference type="EMBL" id="JAVDPW010000001">
    <property type="protein sequence ID" value="MDR6287657.1"/>
    <property type="molecule type" value="Genomic_DNA"/>
</dbReference>
<evidence type="ECO:0000259" key="2">
    <source>
        <dbReference type="PROSITE" id="PS50943"/>
    </source>
</evidence>
<dbReference type="InterPro" id="IPR010982">
    <property type="entry name" value="Lambda_DNA-bd_dom_sf"/>
</dbReference>
<dbReference type="Gene3D" id="1.10.260.40">
    <property type="entry name" value="lambda repressor-like DNA-binding domains"/>
    <property type="match status" value="1"/>
</dbReference>
<dbReference type="RefSeq" id="WP_309791522.1">
    <property type="nucleotide sequence ID" value="NZ_JAVDPW010000001.1"/>
</dbReference>
<dbReference type="CDD" id="cd02209">
    <property type="entry name" value="cupin_XRE_C"/>
    <property type="match status" value="1"/>
</dbReference>
<evidence type="ECO:0000313" key="3">
    <source>
        <dbReference type="EMBL" id="MDR6287657.1"/>
    </source>
</evidence>
<dbReference type="Proteomes" id="UP001262410">
    <property type="component" value="Unassembled WGS sequence"/>
</dbReference>
<dbReference type="PROSITE" id="PS50943">
    <property type="entry name" value="HTH_CROC1"/>
    <property type="match status" value="1"/>
</dbReference>
<proteinExistence type="predicted"/>
<feature type="domain" description="HTH cro/C1-type" evidence="2">
    <location>
        <begin position="19"/>
        <end position="73"/>
    </location>
</feature>
<dbReference type="SUPFAM" id="SSF47413">
    <property type="entry name" value="lambda repressor-like DNA-binding domains"/>
    <property type="match status" value="1"/>
</dbReference>
<protein>
    <submittedName>
        <fullName evidence="3">Quercetin dioxygenase-like cupin family protein</fullName>
    </submittedName>
</protein>
<dbReference type="InterPro" id="IPR014710">
    <property type="entry name" value="RmlC-like_jellyroll"/>
</dbReference>
<dbReference type="Gene3D" id="2.60.120.10">
    <property type="entry name" value="Jelly Rolls"/>
    <property type="match status" value="1"/>
</dbReference>
<dbReference type="InterPro" id="IPR013096">
    <property type="entry name" value="Cupin_2"/>
</dbReference>
<dbReference type="SUPFAM" id="SSF51182">
    <property type="entry name" value="RmlC-like cupins"/>
    <property type="match status" value="1"/>
</dbReference>
<accession>A0ABU1JGB1</accession>
<dbReference type="PANTHER" id="PTHR46797:SF25">
    <property type="entry name" value="TRANSCRIPTIONAL REGULATOR"/>
    <property type="match status" value="1"/>
</dbReference>
<dbReference type="PANTHER" id="PTHR46797">
    <property type="entry name" value="HTH-TYPE TRANSCRIPTIONAL REGULATOR"/>
    <property type="match status" value="1"/>
</dbReference>
<dbReference type="InterPro" id="IPR050807">
    <property type="entry name" value="TransReg_Diox_bact_type"/>
</dbReference>
<dbReference type="Pfam" id="PF01381">
    <property type="entry name" value="HTH_3"/>
    <property type="match status" value="1"/>
</dbReference>
<name>A0ABU1JGB1_9PROT</name>
<evidence type="ECO:0000313" key="4">
    <source>
        <dbReference type="Proteomes" id="UP001262410"/>
    </source>
</evidence>
<gene>
    <name evidence="3" type="ORF">E9232_000156</name>
</gene>
<evidence type="ECO:0000256" key="1">
    <source>
        <dbReference type="ARBA" id="ARBA00023125"/>
    </source>
</evidence>